<dbReference type="InterPro" id="IPR052336">
    <property type="entry name" value="MlaD_Phospholipid_Transporter"/>
</dbReference>
<evidence type="ECO:0000313" key="3">
    <source>
        <dbReference type="EMBL" id="HHI97684.1"/>
    </source>
</evidence>
<sequence>MKRNDRGLEIKVGIFVLIALAALGYLSLQLGEEKISTKKGYPVKAVFDNVSGLVVGARVEMAGVEIGRVSNIGLTDGKALVEMRIYEGVKIAKDAVAMVRTKGVLGDRYVEIKQGKSPETLPPGGMIARTVSPVDLDQVLAEVGPAIEDIRDITAGLKELLGSEEGKNNFKQMVVNIRDAAAAFKEVGEKLARGEGTLGKLLTDEKLYVKIENLADNLNQVAVKLNKGQGTLGKLINDEALYNDLRQTIATINEASATLNDIAQKIKNGQGTLGKLITDEELYTKLNETFASLDRIAKKIERGEGTLGKLVNDDSLYLEAKKTLRNVNQAATGLQEQVPVTILGTVGTMVLQ</sequence>
<feature type="domain" description="Mce/MlaD" evidence="2">
    <location>
        <begin position="39"/>
        <end position="115"/>
    </location>
</feature>
<dbReference type="GO" id="GO:0005543">
    <property type="term" value="F:phospholipid binding"/>
    <property type="evidence" value="ECO:0007669"/>
    <property type="project" value="TreeGrafter"/>
</dbReference>
<dbReference type="Proteomes" id="UP000886101">
    <property type="component" value="Unassembled WGS sequence"/>
</dbReference>
<protein>
    <submittedName>
        <fullName evidence="3">MCE family protein</fullName>
    </submittedName>
</protein>
<keyword evidence="1" id="KW-0472">Membrane</keyword>
<dbReference type="InterPro" id="IPR003399">
    <property type="entry name" value="Mce/MlaD"/>
</dbReference>
<comment type="caution">
    <text evidence="3">The sequence shown here is derived from an EMBL/GenBank/DDBJ whole genome shotgun (WGS) entry which is preliminary data.</text>
</comment>
<keyword evidence="1" id="KW-1133">Transmembrane helix</keyword>
<dbReference type="GO" id="GO:0005548">
    <property type="term" value="F:phospholipid transporter activity"/>
    <property type="evidence" value="ECO:0007669"/>
    <property type="project" value="TreeGrafter"/>
</dbReference>
<feature type="transmembrane region" description="Helical" evidence="1">
    <location>
        <begin position="12"/>
        <end position="28"/>
    </location>
</feature>
<evidence type="ECO:0000259" key="2">
    <source>
        <dbReference type="Pfam" id="PF02470"/>
    </source>
</evidence>
<accession>A0A7V5P147</accession>
<keyword evidence="1" id="KW-0812">Transmembrane</keyword>
<evidence type="ECO:0000256" key="1">
    <source>
        <dbReference type="SAM" id="Phobius"/>
    </source>
</evidence>
<dbReference type="PANTHER" id="PTHR33371">
    <property type="entry name" value="INTERMEMBRANE PHOSPHOLIPID TRANSPORT SYSTEM BINDING PROTEIN MLAD-RELATED"/>
    <property type="match status" value="1"/>
</dbReference>
<dbReference type="Pfam" id="PF02470">
    <property type="entry name" value="MlaD"/>
    <property type="match status" value="1"/>
</dbReference>
<name>A0A7V5P147_9BACT</name>
<dbReference type="AlphaFoldDB" id="A0A7V5P147"/>
<dbReference type="PANTHER" id="PTHR33371:SF4">
    <property type="entry name" value="INTERMEMBRANE PHOSPHOLIPID TRANSPORT SYSTEM BINDING PROTEIN MLAD"/>
    <property type="match status" value="1"/>
</dbReference>
<dbReference type="EMBL" id="DROK01000222">
    <property type="protein sequence ID" value="HHI97684.1"/>
    <property type="molecule type" value="Genomic_DNA"/>
</dbReference>
<proteinExistence type="predicted"/>
<reference evidence="3" key="1">
    <citation type="journal article" date="2020" name="mSystems">
        <title>Genome- and Community-Level Interaction Insights into Carbon Utilization and Element Cycling Functions of Hydrothermarchaeota in Hydrothermal Sediment.</title>
        <authorList>
            <person name="Zhou Z."/>
            <person name="Liu Y."/>
            <person name="Xu W."/>
            <person name="Pan J."/>
            <person name="Luo Z.H."/>
            <person name="Li M."/>
        </authorList>
    </citation>
    <scope>NUCLEOTIDE SEQUENCE [LARGE SCALE GENOMIC DNA]</scope>
    <source>
        <strain evidence="3">HyVt-533</strain>
    </source>
</reference>
<organism evidence="3">
    <name type="scientific">Thermodesulfatator atlanticus</name>
    <dbReference type="NCBI Taxonomy" id="501497"/>
    <lineage>
        <taxon>Bacteria</taxon>
        <taxon>Pseudomonadati</taxon>
        <taxon>Thermodesulfobacteriota</taxon>
        <taxon>Thermodesulfobacteria</taxon>
        <taxon>Thermodesulfobacteriales</taxon>
        <taxon>Thermodesulfatatoraceae</taxon>
        <taxon>Thermodesulfatator</taxon>
    </lineage>
</organism>
<gene>
    <name evidence="3" type="ORF">ENJ96_07500</name>
</gene>